<keyword evidence="2" id="KW-1185">Reference proteome</keyword>
<dbReference type="Pfam" id="PF20330">
    <property type="entry name" value="DUF6625"/>
    <property type="match status" value="1"/>
</dbReference>
<dbReference type="Proteomes" id="UP000037931">
    <property type="component" value="Unassembled WGS sequence"/>
</dbReference>
<organism evidence="1 2">
    <name type="scientific">Pseudomonas asplenii</name>
    <dbReference type="NCBI Taxonomy" id="53407"/>
    <lineage>
        <taxon>Bacteria</taxon>
        <taxon>Pseudomonadati</taxon>
        <taxon>Pseudomonadota</taxon>
        <taxon>Gammaproteobacteria</taxon>
        <taxon>Pseudomonadales</taxon>
        <taxon>Pseudomonadaceae</taxon>
        <taxon>Pseudomonas</taxon>
    </lineage>
</organism>
<sequence length="294" mass="35186">MTRPDPRILFIIPYFGRWPFWMPFFLESCRYNPDIDWLLFSDCGVPEDTPPNVTIESMSFDNYCQLVSRRLEIDFAPKAAYKLCDIKPALGYIHADRLEGYDFWAFGDIDLVYGNLREYFTAERLAGYDLFSTHERRVAGHLCLMRNTARKREVFMQIRNWRERFTDHEHHALDEGAFSRIFLWRKNFPKPLFDLVGKFNPWRRRSEFTECFSTPGGVIKWHDGTCNFPSRWYWRNGRLTNDRDGERSFPYFHFVCWKRNEWSRLPEADPGQLRLLAREPAWTIDATGFQRGDL</sequence>
<dbReference type="RefSeq" id="WP_054062117.1">
    <property type="nucleotide sequence ID" value="NZ_JAQMZR010000017.1"/>
</dbReference>
<accession>A0A0M9GJ49</accession>
<gene>
    <name evidence="1" type="ORF">PF66_01179</name>
</gene>
<proteinExistence type="predicted"/>
<dbReference type="STRING" id="50340.PF66_01179"/>
<dbReference type="InterPro" id="IPR046733">
    <property type="entry name" value="DUF6625"/>
</dbReference>
<dbReference type="EMBL" id="JSYZ01000003">
    <property type="protein sequence ID" value="KPA92500.1"/>
    <property type="molecule type" value="Genomic_DNA"/>
</dbReference>
<dbReference type="OrthoDB" id="1910631at2"/>
<protein>
    <submittedName>
        <fullName evidence="1">Uncharacterized protein</fullName>
    </submittedName>
</protein>
<evidence type="ECO:0000313" key="2">
    <source>
        <dbReference type="Proteomes" id="UP000037931"/>
    </source>
</evidence>
<evidence type="ECO:0000313" key="1">
    <source>
        <dbReference type="EMBL" id="KPA92500.1"/>
    </source>
</evidence>
<dbReference type="AlphaFoldDB" id="A0A0M9GJ49"/>
<name>A0A0M9GJ49_9PSED</name>
<reference evidence="1 2" key="1">
    <citation type="journal article" date="2015" name="PLoS ONE">
        <title>Rice-Infecting Pseudomonas Genomes Are Highly Accessorized and Harbor Multiple Putative Virulence Mechanisms to Cause Sheath Brown Rot.</title>
        <authorList>
            <person name="Quibod I.L."/>
            <person name="Grande G."/>
            <person name="Oreiro E.G."/>
            <person name="Borja F.N."/>
            <person name="Dossa G.S."/>
            <person name="Mauleon R."/>
            <person name="Cruz C.V."/>
            <person name="Oliva R."/>
        </authorList>
    </citation>
    <scope>NUCLEOTIDE SEQUENCE [LARGE SCALE GENOMIC DNA]</scope>
    <source>
        <strain evidence="1 2">IRRI 6609</strain>
    </source>
</reference>
<comment type="caution">
    <text evidence="1">The sequence shown here is derived from an EMBL/GenBank/DDBJ whole genome shotgun (WGS) entry which is preliminary data.</text>
</comment>
<dbReference type="PATRIC" id="fig|50340.43.peg.4063"/>